<dbReference type="Proteomes" id="UP000076727">
    <property type="component" value="Unassembled WGS sequence"/>
</dbReference>
<accession>A0A165NTR5</accession>
<dbReference type="SUPFAM" id="SSF81383">
    <property type="entry name" value="F-box domain"/>
    <property type="match status" value="1"/>
</dbReference>
<evidence type="ECO:0000313" key="1">
    <source>
        <dbReference type="EMBL" id="KZT67364.1"/>
    </source>
</evidence>
<dbReference type="Gene3D" id="3.80.10.10">
    <property type="entry name" value="Ribonuclease Inhibitor"/>
    <property type="match status" value="1"/>
</dbReference>
<dbReference type="SUPFAM" id="SSF52047">
    <property type="entry name" value="RNI-like"/>
    <property type="match status" value="1"/>
</dbReference>
<sequence>MPSVSRSRSRGQCRTYTEEWRRAPRMLPREPSTELPLDLRHFGPPEQHARACAGTSCLPFGSILRSCSNVICIGALSVSGAAFIHPMDHCRDHFAGRRDRHHAPALACTLSSHLSLPIELWEMVIDSLIDEPQALLACAFVCKAWFVRCRMHLTLGVLQLGHHRDVIRLSRFVRAHHAFAKREFVSIQGSTLASKSLAHLPMFTAQLAGRMPCLESLFIEHGVWRTGMTDVGFFTRVASFTSISRLTLNDVTLPSTSIFAQLVCALGRLVELYCVNVKTVKKRSGERLCLPLTRHSRLSHLTLVGPHVHDIIEFLVDGGLAQRLSDLTLHVGHVGYQHFIHMDAVAYRELLAACWCLRVLHLRVRAAMTSAVNPDDVSVHYLHLGTTHKLEVLHLSVEPHLYGDYRFGWATTLLSYVSSSSAIRELVITFDIQGETDGRVHDSLLTKLSDETDMTLLDRVLASRRYARLENVEVILCVGHVESRLVKSREALWVERIETQLQEVRRKGILS</sequence>
<dbReference type="OrthoDB" id="2799907at2759"/>
<organism evidence="1 2">
    <name type="scientific">Daedalea quercina L-15889</name>
    <dbReference type="NCBI Taxonomy" id="1314783"/>
    <lineage>
        <taxon>Eukaryota</taxon>
        <taxon>Fungi</taxon>
        <taxon>Dikarya</taxon>
        <taxon>Basidiomycota</taxon>
        <taxon>Agaricomycotina</taxon>
        <taxon>Agaricomycetes</taxon>
        <taxon>Polyporales</taxon>
        <taxon>Fomitopsis</taxon>
    </lineage>
</organism>
<proteinExistence type="predicted"/>
<evidence type="ECO:0000313" key="2">
    <source>
        <dbReference type="Proteomes" id="UP000076727"/>
    </source>
</evidence>
<protein>
    <recommendedName>
        <fullName evidence="3">F-box domain-containing protein</fullName>
    </recommendedName>
</protein>
<dbReference type="AlphaFoldDB" id="A0A165NTR5"/>
<keyword evidence="2" id="KW-1185">Reference proteome</keyword>
<dbReference type="InterPro" id="IPR036047">
    <property type="entry name" value="F-box-like_dom_sf"/>
</dbReference>
<dbReference type="EMBL" id="KV429077">
    <property type="protein sequence ID" value="KZT67364.1"/>
    <property type="molecule type" value="Genomic_DNA"/>
</dbReference>
<dbReference type="InterPro" id="IPR032675">
    <property type="entry name" value="LRR_dom_sf"/>
</dbReference>
<reference evidence="1 2" key="1">
    <citation type="journal article" date="2016" name="Mol. Biol. Evol.">
        <title>Comparative Genomics of Early-Diverging Mushroom-Forming Fungi Provides Insights into the Origins of Lignocellulose Decay Capabilities.</title>
        <authorList>
            <person name="Nagy L.G."/>
            <person name="Riley R."/>
            <person name="Tritt A."/>
            <person name="Adam C."/>
            <person name="Daum C."/>
            <person name="Floudas D."/>
            <person name="Sun H."/>
            <person name="Yadav J.S."/>
            <person name="Pangilinan J."/>
            <person name="Larsson K.H."/>
            <person name="Matsuura K."/>
            <person name="Barry K."/>
            <person name="Labutti K."/>
            <person name="Kuo R."/>
            <person name="Ohm R.A."/>
            <person name="Bhattacharya S.S."/>
            <person name="Shirouzu T."/>
            <person name="Yoshinaga Y."/>
            <person name="Martin F.M."/>
            <person name="Grigoriev I.V."/>
            <person name="Hibbett D.S."/>
        </authorList>
    </citation>
    <scope>NUCLEOTIDE SEQUENCE [LARGE SCALE GENOMIC DNA]</scope>
    <source>
        <strain evidence="1 2">L-15889</strain>
    </source>
</reference>
<name>A0A165NTR5_9APHY</name>
<gene>
    <name evidence="1" type="ORF">DAEQUDRAFT_397811</name>
</gene>
<evidence type="ECO:0008006" key="3">
    <source>
        <dbReference type="Google" id="ProtNLM"/>
    </source>
</evidence>